<gene>
    <name evidence="1" type="ORF">CPJCM30710_25820</name>
</gene>
<dbReference type="InterPro" id="IPR008991">
    <property type="entry name" value="Translation_prot_SH3-like_sf"/>
</dbReference>
<reference evidence="1" key="1">
    <citation type="submission" date="2021-03" db="EMBL/GenBank/DDBJ databases">
        <title>Taxonomic study of Clostridium polyendosporum from meadow-gley soil under rice.</title>
        <authorList>
            <person name="Kobayashi H."/>
            <person name="Tanizawa Y."/>
            <person name="Yagura M."/>
        </authorList>
    </citation>
    <scope>NUCLEOTIDE SEQUENCE</scope>
    <source>
        <strain evidence="1">JCM 30710</strain>
    </source>
</reference>
<sequence length="93" mass="10734">MHNDKLIGRMVLSKAGRDEGNFYIVISQIDENYVLLANGRTKTMEMPKKKKLKHLVLTNVMNEELRNSILSHDKNTDLKIKKNLKLNGIIEEV</sequence>
<name>A0A919S0W6_9CLOT</name>
<dbReference type="Gene3D" id="2.30.30.30">
    <property type="match status" value="1"/>
</dbReference>
<evidence type="ECO:0008006" key="3">
    <source>
        <dbReference type="Google" id="ProtNLM"/>
    </source>
</evidence>
<organism evidence="1 2">
    <name type="scientific">Clostridium polyendosporum</name>
    <dbReference type="NCBI Taxonomy" id="69208"/>
    <lineage>
        <taxon>Bacteria</taxon>
        <taxon>Bacillati</taxon>
        <taxon>Bacillota</taxon>
        <taxon>Clostridia</taxon>
        <taxon>Eubacteriales</taxon>
        <taxon>Clostridiaceae</taxon>
        <taxon>Clostridium</taxon>
    </lineage>
</organism>
<proteinExistence type="predicted"/>
<dbReference type="SUPFAM" id="SSF50104">
    <property type="entry name" value="Translation proteins SH3-like domain"/>
    <property type="match status" value="1"/>
</dbReference>
<protein>
    <recommendedName>
        <fullName evidence="3">LSU ribosomal protein L14E</fullName>
    </recommendedName>
</protein>
<dbReference type="Proteomes" id="UP000679179">
    <property type="component" value="Unassembled WGS sequence"/>
</dbReference>
<keyword evidence="2" id="KW-1185">Reference proteome</keyword>
<dbReference type="EMBL" id="BOPZ01000024">
    <property type="protein sequence ID" value="GIM29916.1"/>
    <property type="molecule type" value="Genomic_DNA"/>
</dbReference>
<dbReference type="AlphaFoldDB" id="A0A919S0W6"/>
<evidence type="ECO:0000313" key="1">
    <source>
        <dbReference type="EMBL" id="GIM29916.1"/>
    </source>
</evidence>
<accession>A0A919S0W6</accession>
<dbReference type="InterPro" id="IPR014722">
    <property type="entry name" value="Rib_uL2_dom2"/>
</dbReference>
<comment type="caution">
    <text evidence="1">The sequence shown here is derived from an EMBL/GenBank/DDBJ whole genome shotgun (WGS) entry which is preliminary data.</text>
</comment>
<evidence type="ECO:0000313" key="2">
    <source>
        <dbReference type="Proteomes" id="UP000679179"/>
    </source>
</evidence>